<evidence type="ECO:0000313" key="5">
    <source>
        <dbReference type="Proteomes" id="UP001063166"/>
    </source>
</evidence>
<organism evidence="4 5">
    <name type="scientific">Lyophyllum shimeji</name>
    <name type="common">Hon-shimeji</name>
    <name type="synonym">Tricholoma shimeji</name>
    <dbReference type="NCBI Taxonomy" id="47721"/>
    <lineage>
        <taxon>Eukaryota</taxon>
        <taxon>Fungi</taxon>
        <taxon>Dikarya</taxon>
        <taxon>Basidiomycota</taxon>
        <taxon>Agaricomycotina</taxon>
        <taxon>Agaricomycetes</taxon>
        <taxon>Agaricomycetidae</taxon>
        <taxon>Agaricales</taxon>
        <taxon>Tricholomatineae</taxon>
        <taxon>Lyophyllaceae</taxon>
        <taxon>Lyophyllum</taxon>
    </lineage>
</organism>
<name>A0A9P3UIS8_LYOSH</name>
<feature type="signal peptide" evidence="3">
    <location>
        <begin position="1"/>
        <end position="22"/>
    </location>
</feature>
<gene>
    <name evidence="4" type="ORF">LshimejAT787_0204030</name>
</gene>
<evidence type="ECO:0000313" key="4">
    <source>
        <dbReference type="EMBL" id="GLB34838.1"/>
    </source>
</evidence>
<dbReference type="AlphaFoldDB" id="A0A9P3UIS8"/>
<keyword evidence="5" id="KW-1185">Reference proteome</keyword>
<reference evidence="4" key="1">
    <citation type="submission" date="2022-07" db="EMBL/GenBank/DDBJ databases">
        <title>The genome of Lyophyllum shimeji provides insight into the initial evolution of ectomycorrhizal fungal genome.</title>
        <authorList>
            <person name="Kobayashi Y."/>
            <person name="Shibata T."/>
            <person name="Hirakawa H."/>
            <person name="Shigenobu S."/>
            <person name="Nishiyama T."/>
            <person name="Yamada A."/>
            <person name="Hasebe M."/>
            <person name="Kawaguchi M."/>
        </authorList>
    </citation>
    <scope>NUCLEOTIDE SEQUENCE</scope>
    <source>
        <strain evidence="4">AT787</strain>
    </source>
</reference>
<feature type="compositionally biased region" description="Polar residues" evidence="1">
    <location>
        <begin position="279"/>
        <end position="294"/>
    </location>
</feature>
<evidence type="ECO:0000256" key="3">
    <source>
        <dbReference type="SAM" id="SignalP"/>
    </source>
</evidence>
<evidence type="ECO:0000256" key="1">
    <source>
        <dbReference type="SAM" id="MobiDB-lite"/>
    </source>
</evidence>
<keyword evidence="2" id="KW-1133">Transmembrane helix</keyword>
<dbReference type="EMBL" id="BRPK01000002">
    <property type="protein sequence ID" value="GLB34838.1"/>
    <property type="molecule type" value="Genomic_DNA"/>
</dbReference>
<comment type="caution">
    <text evidence="4">The sequence shown here is derived from an EMBL/GenBank/DDBJ whole genome shotgun (WGS) entry which is preliminary data.</text>
</comment>
<dbReference type="Proteomes" id="UP001063166">
    <property type="component" value="Unassembled WGS sequence"/>
</dbReference>
<feature type="region of interest" description="Disordered" evidence="1">
    <location>
        <begin position="279"/>
        <end position="306"/>
    </location>
</feature>
<dbReference type="OrthoDB" id="3362711at2759"/>
<proteinExistence type="predicted"/>
<protein>
    <submittedName>
        <fullName evidence="4">Expressed protein</fullName>
    </submittedName>
</protein>
<feature type="chain" id="PRO_5040363599" evidence="3">
    <location>
        <begin position="23"/>
        <end position="306"/>
    </location>
</feature>
<keyword evidence="3" id="KW-0732">Signal</keyword>
<keyword evidence="2" id="KW-0472">Membrane</keyword>
<feature type="compositionally biased region" description="Low complexity" evidence="1">
    <location>
        <begin position="162"/>
        <end position="201"/>
    </location>
</feature>
<sequence length="306" mass="31853">MLLLRSFPIVTLAFWLLPVTTGQATDATCLPFYAWANNSHKQSPCQVAAVLLAVCGPYKVAALPDGSHYTGPALGATNRCQCNTVVYSLMSACGSCQGRTYETWDTWSGNCPTVSISSFPEAIPPNTFVPGWAYFDVQTSGNFNATAARLSANSTVESTALPTPTSVSSISITTTTPAPTTSKEPPPATTSSAASTSAPSSAHDNALMGGIVGGTVGLAVVLGFIHWYFARRRRRTAERGAILSSPTVEAQTHGPPTADMQQYLANTLPAHLSSSPINTSLVSPSSAQFSNLSGPGSIGSEARSDT</sequence>
<feature type="transmembrane region" description="Helical" evidence="2">
    <location>
        <begin position="206"/>
        <end position="229"/>
    </location>
</feature>
<accession>A0A9P3UIS8</accession>
<feature type="region of interest" description="Disordered" evidence="1">
    <location>
        <begin position="154"/>
        <end position="201"/>
    </location>
</feature>
<keyword evidence="2" id="KW-0812">Transmembrane</keyword>
<evidence type="ECO:0000256" key="2">
    <source>
        <dbReference type="SAM" id="Phobius"/>
    </source>
</evidence>